<dbReference type="CDD" id="cd14008">
    <property type="entry name" value="STKc_LKB1_CaMKK"/>
    <property type="match status" value="1"/>
</dbReference>
<sequence>MAQPSSCPHPQPAASSSSHRLDSYPQLAHRTHSQPVVETHQVHKRKGEHVINNYKIIKDLGAGQHGKVKEGRHLPREAPLPTTSAGPRRSRLPVANNIGSTENKIRKEIAIMKKCCHHHVVTLLEVIDDPMDKKIYMVLEYMEGGEIKWRDNDNNPILTVAQTRRIFRDVVLGLEYLHFQGIIHRDIKPSNLLFSADRSIVKISDFGVSHFSLDEPPEQVLMDESDLSKTAGSPAFFAPELCYQGEDPTRPLYRVTKAIDIWALGITLFCLLFGRPPLDAETEYQLYQMIPREPLKIPDVMGADRMPTAGFDNNLPHDSVGWMAIDVLKQLLEKDPTKRITIGEIKASTLTPTSYQLPTCRAARARTHVEPSHPLPHTRPS</sequence>
<evidence type="ECO:0000313" key="5">
    <source>
        <dbReference type="EMBL" id="KZV94709.1"/>
    </source>
</evidence>
<dbReference type="Gene3D" id="3.30.200.20">
    <property type="entry name" value="Phosphorylase Kinase, domain 1"/>
    <property type="match status" value="1"/>
</dbReference>
<gene>
    <name evidence="5" type="ORF">EXIGLDRAFT_611393</name>
</gene>
<dbReference type="PROSITE" id="PS50011">
    <property type="entry name" value="PROTEIN_KINASE_DOM"/>
    <property type="match status" value="1"/>
</dbReference>
<dbReference type="GO" id="GO:0004674">
    <property type="term" value="F:protein serine/threonine kinase activity"/>
    <property type="evidence" value="ECO:0007669"/>
    <property type="project" value="TreeGrafter"/>
</dbReference>
<accession>A0A166ASC6</accession>
<keyword evidence="5" id="KW-0808">Transferase</keyword>
<evidence type="ECO:0000256" key="3">
    <source>
        <dbReference type="SAM" id="MobiDB-lite"/>
    </source>
</evidence>
<dbReference type="PROSITE" id="PS00108">
    <property type="entry name" value="PROTEIN_KINASE_ST"/>
    <property type="match status" value="1"/>
</dbReference>
<evidence type="ECO:0000256" key="1">
    <source>
        <dbReference type="ARBA" id="ARBA00022741"/>
    </source>
</evidence>
<dbReference type="Gene3D" id="1.10.510.10">
    <property type="entry name" value="Transferase(Phosphotransferase) domain 1"/>
    <property type="match status" value="1"/>
</dbReference>
<dbReference type="FunCoup" id="A0A166ASC6">
    <property type="interactions" value="103"/>
</dbReference>
<dbReference type="EMBL" id="KV425968">
    <property type="protein sequence ID" value="KZV94709.1"/>
    <property type="molecule type" value="Genomic_DNA"/>
</dbReference>
<dbReference type="Proteomes" id="UP000077266">
    <property type="component" value="Unassembled WGS sequence"/>
</dbReference>
<feature type="region of interest" description="Disordered" evidence="3">
    <location>
        <begin position="1"/>
        <end position="25"/>
    </location>
</feature>
<reference evidence="5 6" key="1">
    <citation type="journal article" date="2016" name="Mol. Biol. Evol.">
        <title>Comparative Genomics of Early-Diverging Mushroom-Forming Fungi Provides Insights into the Origins of Lignocellulose Decay Capabilities.</title>
        <authorList>
            <person name="Nagy L.G."/>
            <person name="Riley R."/>
            <person name="Tritt A."/>
            <person name="Adam C."/>
            <person name="Daum C."/>
            <person name="Floudas D."/>
            <person name="Sun H."/>
            <person name="Yadav J.S."/>
            <person name="Pangilinan J."/>
            <person name="Larsson K.H."/>
            <person name="Matsuura K."/>
            <person name="Barry K."/>
            <person name="Labutti K."/>
            <person name="Kuo R."/>
            <person name="Ohm R.A."/>
            <person name="Bhattacharya S.S."/>
            <person name="Shirouzu T."/>
            <person name="Yoshinaga Y."/>
            <person name="Martin F.M."/>
            <person name="Grigoriev I.V."/>
            <person name="Hibbett D.S."/>
        </authorList>
    </citation>
    <scope>NUCLEOTIDE SEQUENCE [LARGE SCALE GENOMIC DNA]</scope>
    <source>
        <strain evidence="5 6">HHB12029</strain>
    </source>
</reference>
<proteinExistence type="predicted"/>
<feature type="domain" description="Protein kinase" evidence="4">
    <location>
        <begin position="54"/>
        <end position="350"/>
    </location>
</feature>
<dbReference type="InterPro" id="IPR008271">
    <property type="entry name" value="Ser/Thr_kinase_AS"/>
</dbReference>
<dbReference type="Pfam" id="PF00069">
    <property type="entry name" value="Pkinase"/>
    <property type="match status" value="1"/>
</dbReference>
<feature type="compositionally biased region" description="Low complexity" evidence="3">
    <location>
        <begin position="1"/>
        <end position="18"/>
    </location>
</feature>
<keyword evidence="1" id="KW-0547">Nucleotide-binding</keyword>
<dbReference type="InterPro" id="IPR000719">
    <property type="entry name" value="Prot_kinase_dom"/>
</dbReference>
<dbReference type="PANTHER" id="PTHR24346:SF77">
    <property type="entry name" value="SERINE THREONINE PROTEIN KINASE"/>
    <property type="match status" value="1"/>
</dbReference>
<dbReference type="AlphaFoldDB" id="A0A166ASC6"/>
<keyword evidence="5" id="KW-0418">Kinase</keyword>
<dbReference type="InParanoid" id="A0A166ASC6"/>
<dbReference type="PANTHER" id="PTHR24346">
    <property type="entry name" value="MAP/MICROTUBULE AFFINITY-REGULATING KINASE"/>
    <property type="match status" value="1"/>
</dbReference>
<keyword evidence="6" id="KW-1185">Reference proteome</keyword>
<evidence type="ECO:0000259" key="4">
    <source>
        <dbReference type="PROSITE" id="PS50011"/>
    </source>
</evidence>
<dbReference type="GO" id="GO:0005524">
    <property type="term" value="F:ATP binding"/>
    <property type="evidence" value="ECO:0007669"/>
    <property type="project" value="UniProtKB-KW"/>
</dbReference>
<evidence type="ECO:0000313" key="6">
    <source>
        <dbReference type="Proteomes" id="UP000077266"/>
    </source>
</evidence>
<organism evidence="5 6">
    <name type="scientific">Exidia glandulosa HHB12029</name>
    <dbReference type="NCBI Taxonomy" id="1314781"/>
    <lineage>
        <taxon>Eukaryota</taxon>
        <taxon>Fungi</taxon>
        <taxon>Dikarya</taxon>
        <taxon>Basidiomycota</taxon>
        <taxon>Agaricomycotina</taxon>
        <taxon>Agaricomycetes</taxon>
        <taxon>Auriculariales</taxon>
        <taxon>Exidiaceae</taxon>
        <taxon>Exidia</taxon>
    </lineage>
</organism>
<dbReference type="SUPFAM" id="SSF56112">
    <property type="entry name" value="Protein kinase-like (PK-like)"/>
    <property type="match status" value="1"/>
</dbReference>
<keyword evidence="2" id="KW-0067">ATP-binding</keyword>
<feature type="compositionally biased region" description="Basic and acidic residues" evidence="3">
    <location>
        <begin position="67"/>
        <end position="76"/>
    </location>
</feature>
<protein>
    <submittedName>
        <fullName evidence="5">Kinase-like protein</fullName>
    </submittedName>
</protein>
<dbReference type="GO" id="GO:0035556">
    <property type="term" value="P:intracellular signal transduction"/>
    <property type="evidence" value="ECO:0007669"/>
    <property type="project" value="TreeGrafter"/>
</dbReference>
<name>A0A166ASC6_EXIGL</name>
<dbReference type="GO" id="GO:0005737">
    <property type="term" value="C:cytoplasm"/>
    <property type="evidence" value="ECO:0007669"/>
    <property type="project" value="TreeGrafter"/>
</dbReference>
<evidence type="ECO:0000256" key="2">
    <source>
        <dbReference type="ARBA" id="ARBA00022840"/>
    </source>
</evidence>
<dbReference type="InterPro" id="IPR011009">
    <property type="entry name" value="Kinase-like_dom_sf"/>
</dbReference>
<dbReference type="OrthoDB" id="68483at2759"/>
<dbReference type="STRING" id="1314781.A0A166ASC6"/>
<dbReference type="SMART" id="SM00220">
    <property type="entry name" value="S_TKc"/>
    <property type="match status" value="1"/>
</dbReference>
<feature type="region of interest" description="Disordered" evidence="3">
    <location>
        <begin position="64"/>
        <end position="95"/>
    </location>
</feature>